<proteinExistence type="predicted"/>
<organism evidence="2 3">
    <name type="scientific">Candidatus Macondimonas diazotrophica</name>
    <dbReference type="NCBI Taxonomy" id="2305248"/>
    <lineage>
        <taxon>Bacteria</taxon>
        <taxon>Pseudomonadati</taxon>
        <taxon>Pseudomonadota</taxon>
        <taxon>Gammaproteobacteria</taxon>
        <taxon>Chromatiales</taxon>
        <taxon>Ectothiorhodospiraceae</taxon>
        <taxon>Candidatus Macondimonas</taxon>
    </lineage>
</organism>
<dbReference type="Proteomes" id="UP000297890">
    <property type="component" value="Unassembled WGS sequence"/>
</dbReference>
<name>A0A4Z0F5Z8_9GAMM</name>
<dbReference type="EMBL" id="SRIO01000019">
    <property type="protein sequence ID" value="TFZ81598.1"/>
    <property type="molecule type" value="Genomic_DNA"/>
</dbReference>
<feature type="compositionally biased region" description="Basic and acidic residues" evidence="1">
    <location>
        <begin position="62"/>
        <end position="77"/>
    </location>
</feature>
<evidence type="ECO:0000256" key="1">
    <source>
        <dbReference type="SAM" id="MobiDB-lite"/>
    </source>
</evidence>
<reference evidence="2 3" key="1">
    <citation type="journal article" date="2019" name="ISME J.">
        <title>Candidatus Macondimonas diazotrophica, a novel gammaproteobacterial genus dominating crude-oil-contaminated coastal sediments.</title>
        <authorList>
            <person name="Karthikeyan S."/>
            <person name="Konstantinidis K."/>
        </authorList>
    </citation>
    <scope>NUCLEOTIDE SEQUENCE [LARGE SCALE GENOMIC DNA]</scope>
    <source>
        <strain evidence="2 3">KTK01</strain>
    </source>
</reference>
<sequence length="77" mass="8606">MAHLQKVYAPDGEMFEVRESLVPELVLQKGWTRSKPVPVSTPRPAKKPSKVSKPPLSGFRAKVPDEPVLKPEKDSEE</sequence>
<feature type="region of interest" description="Disordered" evidence="1">
    <location>
        <begin position="31"/>
        <end position="77"/>
    </location>
</feature>
<evidence type="ECO:0000313" key="2">
    <source>
        <dbReference type="EMBL" id="TFZ81598.1"/>
    </source>
</evidence>
<keyword evidence="3" id="KW-1185">Reference proteome</keyword>
<dbReference type="RefSeq" id="WP_135282642.1">
    <property type="nucleotide sequence ID" value="NZ_SRIO01000019.1"/>
</dbReference>
<comment type="caution">
    <text evidence="2">The sequence shown here is derived from an EMBL/GenBank/DDBJ whole genome shotgun (WGS) entry which is preliminary data.</text>
</comment>
<protein>
    <submittedName>
        <fullName evidence="2">Uncharacterized protein</fullName>
    </submittedName>
</protein>
<gene>
    <name evidence="2" type="ORF">E4680_11900</name>
</gene>
<accession>A0A4Z0F5Z8</accession>
<dbReference type="AlphaFoldDB" id="A0A4Z0F5Z8"/>
<evidence type="ECO:0000313" key="3">
    <source>
        <dbReference type="Proteomes" id="UP000297890"/>
    </source>
</evidence>